<keyword evidence="3" id="KW-1185">Reference proteome</keyword>
<dbReference type="CDD" id="cd03801">
    <property type="entry name" value="GT4_PimA-like"/>
    <property type="match status" value="1"/>
</dbReference>
<evidence type="ECO:0000313" key="2">
    <source>
        <dbReference type="EMBL" id="GAW94072.1"/>
    </source>
</evidence>
<dbReference type="GO" id="GO:0016757">
    <property type="term" value="F:glycosyltransferase activity"/>
    <property type="evidence" value="ECO:0007669"/>
    <property type="project" value="TreeGrafter"/>
</dbReference>
<name>A0A1Z5HX11_9FIRM</name>
<dbReference type="PANTHER" id="PTHR46401:SF2">
    <property type="entry name" value="GLYCOSYLTRANSFERASE WBBK-RELATED"/>
    <property type="match status" value="1"/>
</dbReference>
<dbReference type="AlphaFoldDB" id="A0A1Z5HX11"/>
<proteinExistence type="predicted"/>
<dbReference type="Pfam" id="PF13692">
    <property type="entry name" value="Glyco_trans_1_4"/>
    <property type="match status" value="1"/>
</dbReference>
<reference evidence="3" key="1">
    <citation type="journal article" date="2017" name="Appl. Environ. Microbiol.">
        <title>Genomic Analysis of Calderihabitans maritimus KKC1, a Thermophilic, Hydrogenogenic, Carboxydotrophic Bacterium Isolated from Marine Sediment.</title>
        <authorList>
            <person name="Omae K."/>
            <person name="Yoneda Y."/>
            <person name="Fukuyama Y."/>
            <person name="Yoshida T."/>
            <person name="Sako Y."/>
        </authorList>
    </citation>
    <scope>NUCLEOTIDE SEQUENCE [LARGE SCALE GENOMIC DNA]</scope>
    <source>
        <strain evidence="3">KKC1</strain>
    </source>
</reference>
<dbReference type="Proteomes" id="UP000197032">
    <property type="component" value="Unassembled WGS sequence"/>
</dbReference>
<accession>A0A1Z5HX11</accession>
<dbReference type="RefSeq" id="WP_088555087.1">
    <property type="nucleotide sequence ID" value="NZ_BDGJ01000197.1"/>
</dbReference>
<evidence type="ECO:0000313" key="3">
    <source>
        <dbReference type="Proteomes" id="UP000197032"/>
    </source>
</evidence>
<sequence>MKKVLVMSSRIPYPLTAGYKIRIYYLSRILARKYRVDLLAIDENRDGNYRELEKIYRRVRVFRVSGFRLRRQALFGLVGAKPLQVKYYFLPEVQEWLKDHAGDYDLIYCNHIRMAEYLRETGIPKLIDFHDAISMHYQSSLSRARGLWKMIYQVESRRVLNYELAVLQFFDKAFITAPADRNYLLSRFYRVNPGQEPCPVVVIPMGVKEEVLSRPECSEEEDWVVFLGKMDYYPNQEAAVYFAREVFPLVKKISGREMEFVIVGTSPTGRVLELENIPGVRVTGFVEDPYFYLERARVVVAPVRLGAGIQNKILEAMALKKAVVTTPVGVRGIHGAEPGRHLLAAASTEEIAETVAKVLEDEELRRHLGKHGRALVEQKYTWEVIEPQVLREIDELV</sequence>
<organism evidence="2 3">
    <name type="scientific">Calderihabitans maritimus</name>
    <dbReference type="NCBI Taxonomy" id="1246530"/>
    <lineage>
        <taxon>Bacteria</taxon>
        <taxon>Bacillati</taxon>
        <taxon>Bacillota</taxon>
        <taxon>Clostridia</taxon>
        <taxon>Neomoorellales</taxon>
        <taxon>Calderihabitantaceae</taxon>
        <taxon>Calderihabitans</taxon>
    </lineage>
</organism>
<dbReference type="SUPFAM" id="SSF53756">
    <property type="entry name" value="UDP-Glycosyltransferase/glycogen phosphorylase"/>
    <property type="match status" value="1"/>
</dbReference>
<dbReference type="Gene3D" id="3.40.50.2000">
    <property type="entry name" value="Glycogen Phosphorylase B"/>
    <property type="match status" value="2"/>
</dbReference>
<comment type="caution">
    <text evidence="2">The sequence shown here is derived from an EMBL/GenBank/DDBJ whole genome shotgun (WGS) entry which is preliminary data.</text>
</comment>
<dbReference type="PANTHER" id="PTHR46401">
    <property type="entry name" value="GLYCOSYLTRANSFERASE WBBK-RELATED"/>
    <property type="match status" value="1"/>
</dbReference>
<protein>
    <submittedName>
        <fullName evidence="2">Glycosyl transferase group I</fullName>
    </submittedName>
</protein>
<evidence type="ECO:0000256" key="1">
    <source>
        <dbReference type="ARBA" id="ARBA00022679"/>
    </source>
</evidence>
<dbReference type="GO" id="GO:0009103">
    <property type="term" value="P:lipopolysaccharide biosynthetic process"/>
    <property type="evidence" value="ECO:0007669"/>
    <property type="project" value="TreeGrafter"/>
</dbReference>
<dbReference type="OrthoDB" id="9811902at2"/>
<keyword evidence="1 2" id="KW-0808">Transferase</keyword>
<gene>
    <name evidence="2" type="ORF">KKC1_31900</name>
</gene>
<dbReference type="EMBL" id="BDGJ01000197">
    <property type="protein sequence ID" value="GAW94072.1"/>
    <property type="molecule type" value="Genomic_DNA"/>
</dbReference>